<dbReference type="InterPro" id="IPR028082">
    <property type="entry name" value="Peripla_BP_I"/>
</dbReference>
<dbReference type="GO" id="GO:0033218">
    <property type="term" value="F:amide binding"/>
    <property type="evidence" value="ECO:0007669"/>
    <property type="project" value="InterPro"/>
</dbReference>
<organism evidence="1 2">
    <name type="scientific">Salipiger pallidus</name>
    <dbReference type="NCBI Taxonomy" id="1775170"/>
    <lineage>
        <taxon>Bacteria</taxon>
        <taxon>Pseudomonadati</taxon>
        <taxon>Pseudomonadota</taxon>
        <taxon>Alphaproteobacteria</taxon>
        <taxon>Rhodobacterales</taxon>
        <taxon>Roseobacteraceae</taxon>
        <taxon>Salipiger</taxon>
    </lineage>
</organism>
<dbReference type="CDD" id="cd06357">
    <property type="entry name" value="PBP1_AmiC"/>
    <property type="match status" value="1"/>
</dbReference>
<dbReference type="EMBL" id="BMJV01000002">
    <property type="protein sequence ID" value="GGG69254.1"/>
    <property type="molecule type" value="Genomic_DNA"/>
</dbReference>
<dbReference type="PANTHER" id="PTHR47628:SF1">
    <property type="entry name" value="ALIPHATIC AMIDASE EXPRESSION-REGULATING PROTEIN"/>
    <property type="match status" value="1"/>
</dbReference>
<dbReference type="Pfam" id="PF13433">
    <property type="entry name" value="Peripla_BP_5"/>
    <property type="match status" value="1"/>
</dbReference>
<evidence type="ECO:0000313" key="1">
    <source>
        <dbReference type="EMBL" id="GGG69254.1"/>
    </source>
</evidence>
<gene>
    <name evidence="1" type="primary">amiC</name>
    <name evidence="1" type="ORF">GCM10011415_15760</name>
</gene>
<evidence type="ECO:0000313" key="2">
    <source>
        <dbReference type="Proteomes" id="UP000617145"/>
    </source>
</evidence>
<name>A0A8J3EG59_9RHOB</name>
<dbReference type="SUPFAM" id="SSF53822">
    <property type="entry name" value="Periplasmic binding protein-like I"/>
    <property type="match status" value="1"/>
</dbReference>
<dbReference type="AlphaFoldDB" id="A0A8J3EG59"/>
<accession>A0A8J3EG59</accession>
<reference evidence="1" key="1">
    <citation type="journal article" date="2014" name="Int. J. Syst. Evol. Microbiol.">
        <title>Complete genome sequence of Corynebacterium casei LMG S-19264T (=DSM 44701T), isolated from a smear-ripened cheese.</title>
        <authorList>
            <consortium name="US DOE Joint Genome Institute (JGI-PGF)"/>
            <person name="Walter F."/>
            <person name="Albersmeier A."/>
            <person name="Kalinowski J."/>
            <person name="Ruckert C."/>
        </authorList>
    </citation>
    <scope>NUCLEOTIDE SEQUENCE</scope>
    <source>
        <strain evidence="1">CGMCC 1.15762</strain>
    </source>
</reference>
<protein>
    <submittedName>
        <fullName evidence="1">Amino acid ABC substrate-binding protein</fullName>
    </submittedName>
</protein>
<keyword evidence="2" id="KW-1185">Reference proteome</keyword>
<reference evidence="1" key="2">
    <citation type="submission" date="2020-09" db="EMBL/GenBank/DDBJ databases">
        <authorList>
            <person name="Sun Q."/>
            <person name="Zhou Y."/>
        </authorList>
    </citation>
    <scope>NUCLEOTIDE SEQUENCE</scope>
    <source>
        <strain evidence="1">CGMCC 1.15762</strain>
    </source>
</reference>
<dbReference type="PANTHER" id="PTHR47628">
    <property type="match status" value="1"/>
</dbReference>
<dbReference type="PRINTS" id="PR00337">
    <property type="entry name" value="LEUILEVALBP"/>
</dbReference>
<dbReference type="GO" id="GO:0006865">
    <property type="term" value="P:amino acid transport"/>
    <property type="evidence" value="ECO:0007669"/>
    <property type="project" value="InterPro"/>
</dbReference>
<comment type="caution">
    <text evidence="1">The sequence shown here is derived from an EMBL/GenBank/DDBJ whole genome shotgun (WGS) entry which is preliminary data.</text>
</comment>
<proteinExistence type="predicted"/>
<dbReference type="Proteomes" id="UP000617145">
    <property type="component" value="Unassembled WGS sequence"/>
</dbReference>
<dbReference type="RefSeq" id="WP_188789649.1">
    <property type="nucleotide sequence ID" value="NZ_BMJV01000002.1"/>
</dbReference>
<dbReference type="InterPro" id="IPR000709">
    <property type="entry name" value="Leu_Ile_Val-bd"/>
</dbReference>
<dbReference type="Gene3D" id="3.40.50.2300">
    <property type="match status" value="2"/>
</dbReference>
<dbReference type="InterPro" id="IPR039570">
    <property type="entry name" value="AmiC_PBP1"/>
</dbReference>
<sequence>MDEQKIRVGVLFSQSGPMKVTEEALLKGTLLAIEEINEGGGVAGRQIYPVILDPQGNDQRCAQLATALLVNQGVNVIFGCCLSASRKRVLPVVERFNGLLFYPSVYEGFEYSPNVIYGGAVPNQLVLPLMQHIYAEHGKRIALIGTDTHYAREINRIVGAFVAESDGEIVCEIYVPFGTDAELAAAKLRETAAARPDVILSTVVGEESVTLYSAYAELDEPDKKAPIASLTTTEAELQQMPEAARAGHITVSPYFSTTDREANSRFVAKFHERFGADQIPSVYAETTYALVHFFADAARVAGQFDTDSLMSALSGAVFKAPGGDLSVDLETNHFTMRPQVGRSTRSGEFDIVWSSAQSVRPDPYLVTYDRSIGELESA</sequence>